<evidence type="ECO:0000256" key="7">
    <source>
        <dbReference type="ARBA" id="ARBA00022729"/>
    </source>
</evidence>
<keyword evidence="16" id="KW-0472">Membrane</keyword>
<dbReference type="HOGENOM" id="CLU_027070_7_3_9"/>
<proteinExistence type="inferred from homology"/>
<evidence type="ECO:0000313" key="20">
    <source>
        <dbReference type="Proteomes" id="UP000006556"/>
    </source>
</evidence>
<evidence type="ECO:0000313" key="19">
    <source>
        <dbReference type="EMBL" id="BAF60057.1"/>
    </source>
</evidence>
<dbReference type="Proteomes" id="UP000006556">
    <property type="component" value="Chromosome"/>
</dbReference>
<feature type="signal peptide" evidence="17">
    <location>
        <begin position="1"/>
        <end position="25"/>
    </location>
</feature>
<dbReference type="Gene3D" id="3.40.710.10">
    <property type="entry name" value="DD-peptidase/beta-lactamase superfamily"/>
    <property type="match status" value="1"/>
</dbReference>
<feature type="active site" evidence="13">
    <location>
        <position position="115"/>
    </location>
</feature>
<dbReference type="GO" id="GO:0006508">
    <property type="term" value="P:proteolysis"/>
    <property type="evidence" value="ECO:0007669"/>
    <property type="project" value="UniProtKB-KW"/>
</dbReference>
<gene>
    <name evidence="19" type="primary">DacC</name>
    <name evidence="19" type="ordered locus">PTH_1876</name>
</gene>
<feature type="transmembrane region" description="Helical" evidence="16">
    <location>
        <begin position="367"/>
        <end position="384"/>
    </location>
</feature>
<comment type="function">
    <text evidence="1">Removes C-terminal D-alanyl residues from sugar-peptide cell wall precursors.</text>
</comment>
<evidence type="ECO:0000256" key="1">
    <source>
        <dbReference type="ARBA" id="ARBA00003217"/>
    </source>
</evidence>
<evidence type="ECO:0000256" key="8">
    <source>
        <dbReference type="ARBA" id="ARBA00022801"/>
    </source>
</evidence>
<accession>A5D120</accession>
<comment type="catalytic activity">
    <reaction evidence="12">
        <text>Preferential cleavage: (Ac)2-L-Lys-D-Ala-|-D-Ala. Also transpeptidation of peptidyl-alanyl moieties that are N-acyl substituents of D-alanine.</text>
        <dbReference type="EC" id="3.4.16.4"/>
    </reaction>
</comment>
<dbReference type="SUPFAM" id="SSF56601">
    <property type="entry name" value="beta-lactamase/transpeptidase-like"/>
    <property type="match status" value="1"/>
</dbReference>
<dbReference type="InterPro" id="IPR012338">
    <property type="entry name" value="Beta-lactam/transpept-like"/>
</dbReference>
<dbReference type="SUPFAM" id="SSF69189">
    <property type="entry name" value="Penicillin-binding protein associated domain"/>
    <property type="match status" value="1"/>
</dbReference>
<keyword evidence="16" id="KW-0812">Transmembrane</keyword>
<evidence type="ECO:0000256" key="4">
    <source>
        <dbReference type="ARBA" id="ARBA00012448"/>
    </source>
</evidence>
<keyword evidence="9" id="KW-0133">Cell shape</keyword>
<evidence type="ECO:0000256" key="15">
    <source>
        <dbReference type="RuleBase" id="RU004016"/>
    </source>
</evidence>
<dbReference type="Pfam" id="PF07943">
    <property type="entry name" value="PBP5_C"/>
    <property type="match status" value="1"/>
</dbReference>
<dbReference type="InterPro" id="IPR037167">
    <property type="entry name" value="Peptidase_S11_C_sf"/>
</dbReference>
<evidence type="ECO:0000256" key="9">
    <source>
        <dbReference type="ARBA" id="ARBA00022960"/>
    </source>
</evidence>
<dbReference type="InterPro" id="IPR001967">
    <property type="entry name" value="Peptidase_S11_N"/>
</dbReference>
<dbReference type="PRINTS" id="PR00725">
    <property type="entry name" value="DADACBPTASE1"/>
</dbReference>
<dbReference type="GO" id="GO:0009252">
    <property type="term" value="P:peptidoglycan biosynthetic process"/>
    <property type="evidence" value="ECO:0007669"/>
    <property type="project" value="UniProtKB-UniPathway"/>
</dbReference>
<dbReference type="PANTHER" id="PTHR21581">
    <property type="entry name" value="D-ALANYL-D-ALANINE CARBOXYPEPTIDASE"/>
    <property type="match status" value="1"/>
</dbReference>
<evidence type="ECO:0000256" key="14">
    <source>
        <dbReference type="PIRSR" id="PIRSR618044-2"/>
    </source>
</evidence>
<evidence type="ECO:0000256" key="11">
    <source>
        <dbReference type="ARBA" id="ARBA00023316"/>
    </source>
</evidence>
<feature type="active site" description="Acyl-ester intermediate" evidence="13">
    <location>
        <position position="60"/>
    </location>
</feature>
<name>A5D120_PELTS</name>
<dbReference type="InterPro" id="IPR018044">
    <property type="entry name" value="Peptidase_S11"/>
</dbReference>
<evidence type="ECO:0000256" key="16">
    <source>
        <dbReference type="SAM" id="Phobius"/>
    </source>
</evidence>
<feature type="binding site" evidence="14">
    <location>
        <position position="222"/>
    </location>
    <ligand>
        <name>substrate</name>
    </ligand>
</feature>
<sequence length="407" mass="45216">MRTSKGLLIFLILLLLLASASPLQASSGPEIVGEAAVVIDIKNGQVLFEKNPDRRVYPASTTKIMTAVIALENGRLDAAVAVPGEACNIEGSSIGLQEGEKISLEDLLYALMLNSGNDTAVAIACHVGGSVEAFVSMMNKKAAELGAVNTHFNNPNGLPDPGHYSTAYDMALISRYAMQNPEFRKIVSTRVKTIRRSVPDAQVYLENHNRLLWLYEGATGVKTGYTVEAGQCLVSSAARQGRELLAVVMKSEGSNIWSDSTSLMDYCFKEFRPVCLVEAGAFVADVPVKFGEPAAVAVQTGSSFTYNFPADKPLEIKKEVLLEKEFCAPVRAGEKLGEMAFYDGERELGRVDLVAQQEVRRKFLARWWPWLLLSGMLLVLVAIIRRHRNERRRRWLRYTRRRKYYYL</sequence>
<dbReference type="PANTHER" id="PTHR21581:SF33">
    <property type="entry name" value="D-ALANYL-D-ALANINE CARBOXYPEPTIDASE DACB"/>
    <property type="match status" value="1"/>
</dbReference>
<dbReference type="STRING" id="370438.PTH_1876"/>
<evidence type="ECO:0000259" key="18">
    <source>
        <dbReference type="SMART" id="SM00936"/>
    </source>
</evidence>
<keyword evidence="5 19" id="KW-0121">Carboxypeptidase</keyword>
<dbReference type="SMART" id="SM00936">
    <property type="entry name" value="PBP5_C"/>
    <property type="match status" value="1"/>
</dbReference>
<evidence type="ECO:0000256" key="17">
    <source>
        <dbReference type="SAM" id="SignalP"/>
    </source>
</evidence>
<keyword evidence="10" id="KW-0573">Peptidoglycan synthesis</keyword>
<feature type="domain" description="Peptidase S11 D-Ala-D-Ala carboxypeptidase A C-terminal" evidence="18">
    <location>
        <begin position="271"/>
        <end position="361"/>
    </location>
</feature>
<dbReference type="GO" id="GO:0009002">
    <property type="term" value="F:serine-type D-Ala-D-Ala carboxypeptidase activity"/>
    <property type="evidence" value="ECO:0007669"/>
    <property type="project" value="UniProtKB-EC"/>
</dbReference>
<evidence type="ECO:0000256" key="5">
    <source>
        <dbReference type="ARBA" id="ARBA00022645"/>
    </source>
</evidence>
<dbReference type="InterPro" id="IPR015956">
    <property type="entry name" value="Peniciliin-bd_prot_C_sf"/>
</dbReference>
<evidence type="ECO:0000256" key="3">
    <source>
        <dbReference type="ARBA" id="ARBA00007164"/>
    </source>
</evidence>
<keyword evidence="7 17" id="KW-0732">Signal</keyword>
<feature type="active site" description="Proton acceptor" evidence="13">
    <location>
        <position position="63"/>
    </location>
</feature>
<keyword evidence="20" id="KW-1185">Reference proteome</keyword>
<evidence type="ECO:0000256" key="6">
    <source>
        <dbReference type="ARBA" id="ARBA00022670"/>
    </source>
</evidence>
<evidence type="ECO:0000256" key="13">
    <source>
        <dbReference type="PIRSR" id="PIRSR618044-1"/>
    </source>
</evidence>
<keyword evidence="11" id="KW-0961">Cell wall biogenesis/degradation</keyword>
<reference evidence="20" key="1">
    <citation type="journal article" date="2008" name="Genome Res.">
        <title>The genome of Pelotomaculum thermopropionicum reveals niche-associated evolution in anaerobic microbiota.</title>
        <authorList>
            <person name="Kosaka T."/>
            <person name="Kato S."/>
            <person name="Shimoyama T."/>
            <person name="Ishii S."/>
            <person name="Abe T."/>
            <person name="Watanabe K."/>
        </authorList>
    </citation>
    <scope>NUCLEOTIDE SEQUENCE [LARGE SCALE GENOMIC DNA]</scope>
    <source>
        <strain evidence="20">DSM 13744 / JCM 10971 / SI</strain>
    </source>
</reference>
<dbReference type="eggNOG" id="COG1686">
    <property type="taxonomic scope" value="Bacteria"/>
</dbReference>
<dbReference type="EMBL" id="AP009389">
    <property type="protein sequence ID" value="BAF60057.1"/>
    <property type="molecule type" value="Genomic_DNA"/>
</dbReference>
<keyword evidence="8" id="KW-0378">Hydrolase</keyword>
<dbReference type="Gene3D" id="2.60.410.10">
    <property type="entry name" value="D-Ala-D-Ala carboxypeptidase, C-terminal domain"/>
    <property type="match status" value="1"/>
</dbReference>
<keyword evidence="16" id="KW-1133">Transmembrane helix</keyword>
<dbReference type="AlphaFoldDB" id="A5D120"/>
<dbReference type="KEGG" id="pth:PTH_1876"/>
<evidence type="ECO:0000256" key="10">
    <source>
        <dbReference type="ARBA" id="ARBA00022984"/>
    </source>
</evidence>
<organism evidence="19 20">
    <name type="scientific">Pelotomaculum thermopropionicum (strain DSM 13744 / JCM 10971 / SI)</name>
    <dbReference type="NCBI Taxonomy" id="370438"/>
    <lineage>
        <taxon>Bacteria</taxon>
        <taxon>Bacillati</taxon>
        <taxon>Bacillota</taxon>
        <taxon>Clostridia</taxon>
        <taxon>Eubacteriales</taxon>
        <taxon>Desulfotomaculaceae</taxon>
        <taxon>Pelotomaculum</taxon>
    </lineage>
</organism>
<evidence type="ECO:0000256" key="12">
    <source>
        <dbReference type="ARBA" id="ARBA00034000"/>
    </source>
</evidence>
<feature type="chain" id="PRO_5002679596" description="serine-type D-Ala-D-Ala carboxypeptidase" evidence="17">
    <location>
        <begin position="26"/>
        <end position="407"/>
    </location>
</feature>
<comment type="pathway">
    <text evidence="2">Cell wall biogenesis; peptidoglycan biosynthesis.</text>
</comment>
<comment type="similarity">
    <text evidence="3 15">Belongs to the peptidase S11 family.</text>
</comment>
<dbReference type="EC" id="3.4.16.4" evidence="4"/>
<dbReference type="UniPathway" id="UPA00219"/>
<dbReference type="GO" id="GO:0071555">
    <property type="term" value="P:cell wall organization"/>
    <property type="evidence" value="ECO:0007669"/>
    <property type="project" value="UniProtKB-KW"/>
</dbReference>
<keyword evidence="6" id="KW-0645">Protease</keyword>
<dbReference type="InterPro" id="IPR012907">
    <property type="entry name" value="Peptidase_S11_C"/>
</dbReference>
<protein>
    <recommendedName>
        <fullName evidence="4">serine-type D-Ala-D-Ala carboxypeptidase</fullName>
        <ecNumber evidence="4">3.4.16.4</ecNumber>
    </recommendedName>
</protein>
<evidence type="ECO:0000256" key="2">
    <source>
        <dbReference type="ARBA" id="ARBA00004752"/>
    </source>
</evidence>
<dbReference type="Pfam" id="PF00768">
    <property type="entry name" value="Peptidase_S11"/>
    <property type="match status" value="1"/>
</dbReference>
<dbReference type="GO" id="GO:0008360">
    <property type="term" value="P:regulation of cell shape"/>
    <property type="evidence" value="ECO:0007669"/>
    <property type="project" value="UniProtKB-KW"/>
</dbReference>